<dbReference type="SUPFAM" id="SSF88946">
    <property type="entry name" value="Sigma2 domain of RNA polymerase sigma factors"/>
    <property type="match status" value="1"/>
</dbReference>
<dbReference type="InterPro" id="IPR013325">
    <property type="entry name" value="RNA_pol_sigma_r2"/>
</dbReference>
<dbReference type="KEGG" id="abac:LuPra_05384"/>
<reference evidence="5 6" key="1">
    <citation type="journal article" date="2016" name="Genome Announc.">
        <title>First Complete Genome Sequence of a Subdivision 6 Acidobacterium Strain.</title>
        <authorList>
            <person name="Huang S."/>
            <person name="Vieira S."/>
            <person name="Bunk B."/>
            <person name="Riedel T."/>
            <person name="Sproer C."/>
            <person name="Overmann J."/>
        </authorList>
    </citation>
    <scope>NUCLEOTIDE SEQUENCE [LARGE SCALE GENOMIC DNA]</scope>
    <source>
        <strain evidence="6">DSM 100886 HEG_-6_39</strain>
    </source>
</reference>
<dbReference type="InterPro" id="IPR039425">
    <property type="entry name" value="RNA_pol_sigma-70-like"/>
</dbReference>
<dbReference type="Pfam" id="PF04542">
    <property type="entry name" value="Sigma70_r2"/>
    <property type="match status" value="1"/>
</dbReference>
<gene>
    <name evidence="5" type="ORF">LuPra_05384</name>
</gene>
<dbReference type="GO" id="GO:0016987">
    <property type="term" value="F:sigma factor activity"/>
    <property type="evidence" value="ECO:0007669"/>
    <property type="project" value="UniProtKB-KW"/>
</dbReference>
<keyword evidence="2" id="KW-0731">Sigma factor</keyword>
<dbReference type="PANTHER" id="PTHR43133">
    <property type="entry name" value="RNA POLYMERASE ECF-TYPE SIGMA FACTO"/>
    <property type="match status" value="1"/>
</dbReference>
<dbReference type="EMBL" id="CP015136">
    <property type="protein sequence ID" value="AMY12112.1"/>
    <property type="molecule type" value="Genomic_DNA"/>
</dbReference>
<protein>
    <submittedName>
        <fullName evidence="5">RNA polymerase sigma factor</fullName>
    </submittedName>
</protein>
<evidence type="ECO:0000256" key="3">
    <source>
        <dbReference type="ARBA" id="ARBA00023163"/>
    </source>
</evidence>
<dbReference type="Proteomes" id="UP000076079">
    <property type="component" value="Chromosome"/>
</dbReference>
<dbReference type="OrthoDB" id="128557at2"/>
<dbReference type="RefSeq" id="WP_110173596.1">
    <property type="nucleotide sequence ID" value="NZ_CP015136.1"/>
</dbReference>
<feature type="domain" description="RNA polymerase sigma-70 region 2" evidence="4">
    <location>
        <begin position="40"/>
        <end position="103"/>
    </location>
</feature>
<dbReference type="STRING" id="1855912.LuPra_05384"/>
<evidence type="ECO:0000259" key="4">
    <source>
        <dbReference type="Pfam" id="PF04542"/>
    </source>
</evidence>
<evidence type="ECO:0000256" key="2">
    <source>
        <dbReference type="ARBA" id="ARBA00023082"/>
    </source>
</evidence>
<dbReference type="PATRIC" id="fig|1813736.3.peg.5664"/>
<proteinExistence type="predicted"/>
<keyword evidence="6" id="KW-1185">Reference proteome</keyword>
<accession>A0A143PU43</accession>
<name>A0A143PU43_LUTPR</name>
<dbReference type="NCBIfam" id="TIGR02937">
    <property type="entry name" value="sigma70-ECF"/>
    <property type="match status" value="1"/>
</dbReference>
<dbReference type="InterPro" id="IPR007627">
    <property type="entry name" value="RNA_pol_sigma70_r2"/>
</dbReference>
<sequence>MTGARGRGKFATTRWTMVNAAADSAEVPARVALEQLCEVYWPPLYSYLRRRGHDREEAEDLTQGFFTRLLEGDVIRAADQARGRFRGFLLTALKRYVINEHERAIAARRGGNRLRFALDFDEAERTYASGAGTDDTPDRVFDRKWASLCLDRALASVRTEYEAAGKGRTASVLMPYLTDSGELPPYRAAAQQLQISEGAVKVAVHRLRQRFGVVLRQQVADTVLSPEDTEDEMRELMRAVAS</sequence>
<evidence type="ECO:0000313" key="5">
    <source>
        <dbReference type="EMBL" id="AMY12112.1"/>
    </source>
</evidence>
<dbReference type="InterPro" id="IPR014284">
    <property type="entry name" value="RNA_pol_sigma-70_dom"/>
</dbReference>
<reference evidence="6" key="2">
    <citation type="submission" date="2016-04" db="EMBL/GenBank/DDBJ databases">
        <title>First Complete Genome Sequence of a Subdivision 6 Acidobacterium.</title>
        <authorList>
            <person name="Huang S."/>
            <person name="Vieira S."/>
            <person name="Bunk B."/>
            <person name="Riedel T."/>
            <person name="Sproeer C."/>
            <person name="Overmann J."/>
        </authorList>
    </citation>
    <scope>NUCLEOTIDE SEQUENCE [LARGE SCALE GENOMIC DNA]</scope>
    <source>
        <strain evidence="6">DSM 100886 HEG_-6_39</strain>
    </source>
</reference>
<dbReference type="PANTHER" id="PTHR43133:SF51">
    <property type="entry name" value="RNA POLYMERASE SIGMA FACTOR"/>
    <property type="match status" value="1"/>
</dbReference>
<evidence type="ECO:0000313" key="6">
    <source>
        <dbReference type="Proteomes" id="UP000076079"/>
    </source>
</evidence>
<organism evidence="5 6">
    <name type="scientific">Luteitalea pratensis</name>
    <dbReference type="NCBI Taxonomy" id="1855912"/>
    <lineage>
        <taxon>Bacteria</taxon>
        <taxon>Pseudomonadati</taxon>
        <taxon>Acidobacteriota</taxon>
        <taxon>Vicinamibacteria</taxon>
        <taxon>Vicinamibacterales</taxon>
        <taxon>Vicinamibacteraceae</taxon>
        <taxon>Luteitalea</taxon>
    </lineage>
</organism>
<dbReference type="AlphaFoldDB" id="A0A143PU43"/>
<evidence type="ECO:0000256" key="1">
    <source>
        <dbReference type="ARBA" id="ARBA00023015"/>
    </source>
</evidence>
<keyword evidence="1" id="KW-0805">Transcription regulation</keyword>
<keyword evidence="3" id="KW-0804">Transcription</keyword>
<dbReference type="GO" id="GO:0006352">
    <property type="term" value="P:DNA-templated transcription initiation"/>
    <property type="evidence" value="ECO:0007669"/>
    <property type="project" value="InterPro"/>
</dbReference>
<dbReference type="Gene3D" id="1.10.1740.10">
    <property type="match status" value="1"/>
</dbReference>